<dbReference type="eggNOG" id="COG0095">
    <property type="taxonomic scope" value="Bacteria"/>
</dbReference>
<dbReference type="GO" id="GO:0016874">
    <property type="term" value="F:ligase activity"/>
    <property type="evidence" value="ECO:0007669"/>
    <property type="project" value="UniProtKB-KW"/>
</dbReference>
<dbReference type="EMBL" id="CP007806">
    <property type="protein sequence ID" value="AIG27515.1"/>
    <property type="molecule type" value="Genomic_DNA"/>
</dbReference>
<keyword evidence="2" id="KW-0808">Transferase</keyword>
<dbReference type="STRING" id="1042163.BRLA_c032030"/>
<dbReference type="GO" id="GO:0016746">
    <property type="term" value="F:acyltransferase activity"/>
    <property type="evidence" value="ECO:0007669"/>
    <property type="project" value="UniProtKB-KW"/>
</dbReference>
<dbReference type="HOGENOM" id="CLU_067270_0_0_9"/>
<evidence type="ECO:0000313" key="2">
    <source>
        <dbReference type="EMBL" id="AIG27515.1"/>
    </source>
</evidence>
<keyword evidence="3" id="KW-1185">Reference proteome</keyword>
<dbReference type="Pfam" id="PF21948">
    <property type="entry name" value="LplA-B_cat"/>
    <property type="match status" value="1"/>
</dbReference>
<dbReference type="SUPFAM" id="SSF55681">
    <property type="entry name" value="Class II aaRS and biotin synthetases"/>
    <property type="match status" value="1"/>
</dbReference>
<dbReference type="PANTHER" id="PTHR43679:SF2">
    <property type="entry name" value="OCTANOYL-[GCVH]:PROTEIN N-OCTANOYLTRANSFERASE"/>
    <property type="match status" value="1"/>
</dbReference>
<dbReference type="EC" id="2.3.1.204" evidence="2"/>
<name>A0A075RDN5_BRELA</name>
<organism evidence="2 3">
    <name type="scientific">Brevibacillus laterosporus LMG 15441</name>
    <dbReference type="NCBI Taxonomy" id="1042163"/>
    <lineage>
        <taxon>Bacteria</taxon>
        <taxon>Bacillati</taxon>
        <taxon>Bacillota</taxon>
        <taxon>Bacilli</taxon>
        <taxon>Bacillales</taxon>
        <taxon>Paenibacillaceae</taxon>
        <taxon>Brevibacillus</taxon>
    </lineage>
</organism>
<reference evidence="2 3" key="1">
    <citation type="journal article" date="2011" name="J. Bacteriol.">
        <title>Genome sequence of Brevibacillus laterosporus LMG 15441, a pathogen of invertebrates.</title>
        <authorList>
            <person name="Djukic M."/>
            <person name="Poehlein A."/>
            <person name="Thurmer A."/>
            <person name="Daniel R."/>
        </authorList>
    </citation>
    <scope>NUCLEOTIDE SEQUENCE [LARGE SCALE GENOMIC DNA]</scope>
    <source>
        <strain evidence="2 3">LMG 15441</strain>
    </source>
</reference>
<keyword evidence="2" id="KW-0436">Ligase</keyword>
<dbReference type="GO" id="GO:0009249">
    <property type="term" value="P:protein lipoylation"/>
    <property type="evidence" value="ECO:0007669"/>
    <property type="project" value="UniProtKB-ARBA"/>
</dbReference>
<sequence length="304" mass="33675">MCIMEKDTSLTGGYLGRGFTVYSELLHSPFTWIDSGIYRQSPVEPIALDEALATAMKEPNAKPIIHLWIYDKAFWLGRRDAKLPHLEQALKAYSYEGYSALLRSSGGACVPLDSGVLNMAILFPQCNLAIDDFYKLAADILSVGLADYGKIELGEVVDSYCVGDYDFALSGKKIGGMAQRRTRYGSILQLCINIEGSGIERGALMEDFYHQAGLYEMEVAQRPVPAVRKETIGSISEHMGRAISVDEVKEQLYSAISNKWTAPKGELPLTEADKEVAIQHLTGRLGLFSYTAAEIQQSDWRLQK</sequence>
<proteinExistence type="predicted"/>
<protein>
    <submittedName>
        <fullName evidence="2">Biotin/lipoate A/B ligase family protein</fullName>
        <ecNumber evidence="2">2.3.1.204</ecNumber>
    </submittedName>
</protein>
<accession>A0A075RDN5</accession>
<dbReference type="PROSITE" id="PS51733">
    <property type="entry name" value="BPL_LPL_CATALYTIC"/>
    <property type="match status" value="1"/>
</dbReference>
<gene>
    <name evidence="2" type="ORF">BRLA_c032030</name>
</gene>
<dbReference type="InterPro" id="IPR004143">
    <property type="entry name" value="BPL_LPL_catalytic"/>
</dbReference>
<keyword evidence="2" id="KW-0012">Acyltransferase</keyword>
<evidence type="ECO:0000313" key="3">
    <source>
        <dbReference type="Proteomes" id="UP000005850"/>
    </source>
</evidence>
<dbReference type="PANTHER" id="PTHR43679">
    <property type="entry name" value="OCTANOYLTRANSFERASE LIPM-RELATED"/>
    <property type="match status" value="1"/>
</dbReference>
<dbReference type="GO" id="GO:0140096">
    <property type="term" value="F:catalytic activity, acting on a protein"/>
    <property type="evidence" value="ECO:0007669"/>
    <property type="project" value="UniProtKB-ARBA"/>
</dbReference>
<dbReference type="InterPro" id="IPR050664">
    <property type="entry name" value="Octanoyltrans_LipM/LipL"/>
</dbReference>
<dbReference type="AlphaFoldDB" id="A0A075RDN5"/>
<evidence type="ECO:0000259" key="1">
    <source>
        <dbReference type="PROSITE" id="PS51733"/>
    </source>
</evidence>
<dbReference type="KEGG" id="blr:BRLA_c032030"/>
<feature type="domain" description="BPL/LPL catalytic" evidence="1">
    <location>
        <begin position="59"/>
        <end position="243"/>
    </location>
</feature>
<dbReference type="InterPro" id="IPR045864">
    <property type="entry name" value="aa-tRNA-synth_II/BPL/LPL"/>
</dbReference>
<dbReference type="Proteomes" id="UP000005850">
    <property type="component" value="Chromosome"/>
</dbReference>
<dbReference type="Gene3D" id="3.30.930.10">
    <property type="entry name" value="Bira Bifunctional Protein, Domain 2"/>
    <property type="match status" value="1"/>
</dbReference>